<feature type="compositionally biased region" description="Basic and acidic residues" evidence="1">
    <location>
        <begin position="94"/>
        <end position="152"/>
    </location>
</feature>
<feature type="compositionally biased region" description="Basic residues" evidence="1">
    <location>
        <begin position="418"/>
        <end position="435"/>
    </location>
</feature>
<keyword evidence="3" id="KW-1185">Reference proteome</keyword>
<dbReference type="Proteomes" id="UP001642464">
    <property type="component" value="Unassembled WGS sequence"/>
</dbReference>
<feature type="compositionally biased region" description="Basic and acidic residues" evidence="1">
    <location>
        <begin position="401"/>
        <end position="417"/>
    </location>
</feature>
<feature type="region of interest" description="Disordered" evidence="1">
    <location>
        <begin position="1"/>
        <end position="454"/>
    </location>
</feature>
<sequence length="660" mass="75174">MPDVPPCRVRGKSAPRGRSPNAKALKKAAKANRRDGSGYVTPPPRPKKRDTSSDVDSCRQKISFGKNSVFNIEPENKAPDLKEADAILNQLKDTNSEEHKEEKPIKKGKKEKNEKKSKEAKKQEKAVQKEDRKRKVKEEDKKPKDKKIKEAETSAETSKKKKVDEKPVEKKNKEEKAEKPVEKKKEEKPEKPVEKKKEEKSAQKKKEEKPAKAKDGKKPEEKQSAKKTGDAIGKKKPDENEKKPEQKGEKKAKKTKEDVKSDDECEEGSDSSDIDSTAASSEEDNSEEEQSDSQSSSEEAEEEDEPKDNAKPKGILKKEKETEKAKEKEETESEVESEEEGGSEDSIDEEEEEEDEEGGEQDSEEDEEDEDEDEDEGEDEEDKKPLGLKKRKRDMSDDEEPKGKERGKEKKEKEVTSRKKKGTKEHANKKDKKKKEKNEKKEKSEKNECSDDEKALEKAEELLPNSTKNRAAWQSFQRWLKNSRRCPAKIVADTRRQLFADYLESGKDVKQVQARFEDRMIQAQRTTLRYGFRNETWLIKHHGERRARKIQERKKQLGLTIPDPEFPGEVDELLYWVMIEFNLDDVKELRRVTEIEMSGQLDSDGLKAFVEAGGCLDGKQHLSLGDLSGQSGMKTLTGALGSGGPKTPKPKGNKKSKEAR</sequence>
<protein>
    <submittedName>
        <fullName evidence="2">Midasin (Dynein-related AAA-ATPase MDN1) (MIDAS-containing protein)</fullName>
    </submittedName>
</protein>
<gene>
    <name evidence="2" type="ORF">SCF082_LOCUS41758</name>
</gene>
<proteinExistence type="predicted"/>
<feature type="compositionally biased region" description="Basic and acidic residues" evidence="1">
    <location>
        <begin position="307"/>
        <end position="329"/>
    </location>
</feature>
<feature type="compositionally biased region" description="Acidic residues" evidence="1">
    <location>
        <begin position="281"/>
        <end position="291"/>
    </location>
</feature>
<reference evidence="2 3" key="1">
    <citation type="submission" date="2024-02" db="EMBL/GenBank/DDBJ databases">
        <authorList>
            <person name="Chen Y."/>
            <person name="Shah S."/>
            <person name="Dougan E. K."/>
            <person name="Thang M."/>
            <person name="Chan C."/>
        </authorList>
    </citation>
    <scope>NUCLEOTIDE SEQUENCE [LARGE SCALE GENOMIC DNA]</scope>
</reference>
<feature type="compositionally biased region" description="Acidic residues" evidence="1">
    <location>
        <begin position="260"/>
        <end position="273"/>
    </location>
</feature>
<comment type="caution">
    <text evidence="2">The sequence shown here is derived from an EMBL/GenBank/DDBJ whole genome shotgun (WGS) entry which is preliminary data.</text>
</comment>
<evidence type="ECO:0000313" key="3">
    <source>
        <dbReference type="Proteomes" id="UP001642464"/>
    </source>
</evidence>
<evidence type="ECO:0000256" key="1">
    <source>
        <dbReference type="SAM" id="MobiDB-lite"/>
    </source>
</evidence>
<name>A0ABP0QJK6_9DINO</name>
<feature type="compositionally biased region" description="Basic and acidic residues" evidence="1">
    <location>
        <begin position="49"/>
        <end position="59"/>
    </location>
</feature>
<feature type="compositionally biased region" description="Basic and acidic residues" evidence="1">
    <location>
        <begin position="436"/>
        <end position="454"/>
    </location>
</feature>
<accession>A0ABP0QJK6</accession>
<feature type="compositionally biased region" description="Basic and acidic residues" evidence="1">
    <location>
        <begin position="162"/>
        <end position="259"/>
    </location>
</feature>
<feature type="compositionally biased region" description="Basic and acidic residues" evidence="1">
    <location>
        <begin position="74"/>
        <end position="85"/>
    </location>
</feature>
<organism evidence="2 3">
    <name type="scientific">Durusdinium trenchii</name>
    <dbReference type="NCBI Taxonomy" id="1381693"/>
    <lineage>
        <taxon>Eukaryota</taxon>
        <taxon>Sar</taxon>
        <taxon>Alveolata</taxon>
        <taxon>Dinophyceae</taxon>
        <taxon>Suessiales</taxon>
        <taxon>Symbiodiniaceae</taxon>
        <taxon>Durusdinium</taxon>
    </lineage>
</organism>
<evidence type="ECO:0000313" key="2">
    <source>
        <dbReference type="EMBL" id="CAK9088424.1"/>
    </source>
</evidence>
<feature type="region of interest" description="Disordered" evidence="1">
    <location>
        <begin position="633"/>
        <end position="660"/>
    </location>
</feature>
<dbReference type="EMBL" id="CAXAMM010039696">
    <property type="protein sequence ID" value="CAK9088424.1"/>
    <property type="molecule type" value="Genomic_DNA"/>
</dbReference>
<feature type="compositionally biased region" description="Acidic residues" evidence="1">
    <location>
        <begin position="330"/>
        <end position="381"/>
    </location>
</feature>